<dbReference type="PROSITE" id="PS51194">
    <property type="entry name" value="HELICASE_CTER"/>
    <property type="match status" value="1"/>
</dbReference>
<evidence type="ECO:0000259" key="6">
    <source>
        <dbReference type="PROSITE" id="PS51194"/>
    </source>
</evidence>
<keyword evidence="8" id="KW-1185">Reference proteome</keyword>
<dbReference type="GO" id="GO:0004386">
    <property type="term" value="F:helicase activity"/>
    <property type="evidence" value="ECO:0007669"/>
    <property type="project" value="UniProtKB-KW"/>
</dbReference>
<gene>
    <name evidence="7" type="ORF">F9802_08945</name>
</gene>
<dbReference type="Pfam" id="PF00271">
    <property type="entry name" value="Helicase_C"/>
    <property type="match status" value="1"/>
</dbReference>
<keyword evidence="3 7" id="KW-0347">Helicase</keyword>
<protein>
    <submittedName>
        <fullName evidence="7">DEAD/DEAH box helicase</fullName>
    </submittedName>
</protein>
<keyword evidence="4" id="KW-0067">ATP-binding</keyword>
<dbReference type="AlphaFoldDB" id="A0A6I1FRC8"/>
<dbReference type="GO" id="GO:0005524">
    <property type="term" value="F:ATP binding"/>
    <property type="evidence" value="ECO:0007669"/>
    <property type="project" value="UniProtKB-KW"/>
</dbReference>
<dbReference type="EMBL" id="WEIO01000004">
    <property type="protein sequence ID" value="KAB7707128.1"/>
    <property type="molecule type" value="Genomic_DNA"/>
</dbReference>
<dbReference type="PROSITE" id="PS51192">
    <property type="entry name" value="HELICASE_ATP_BIND_1"/>
    <property type="match status" value="1"/>
</dbReference>
<proteinExistence type="predicted"/>
<dbReference type="Proteomes" id="UP000429595">
    <property type="component" value="Unassembled WGS sequence"/>
</dbReference>
<organism evidence="7 8">
    <name type="scientific">Bacillus aerolatus</name>
    <dbReference type="NCBI Taxonomy" id="2653354"/>
    <lineage>
        <taxon>Bacteria</taxon>
        <taxon>Bacillati</taxon>
        <taxon>Bacillota</taxon>
        <taxon>Bacilli</taxon>
        <taxon>Bacillales</taxon>
        <taxon>Bacillaceae</taxon>
        <taxon>Bacillus</taxon>
    </lineage>
</organism>
<dbReference type="SMART" id="SM00490">
    <property type="entry name" value="HELICc"/>
    <property type="match status" value="1"/>
</dbReference>
<dbReference type="InterPro" id="IPR014001">
    <property type="entry name" value="Helicase_ATP-bd"/>
</dbReference>
<evidence type="ECO:0000256" key="2">
    <source>
        <dbReference type="ARBA" id="ARBA00022801"/>
    </source>
</evidence>
<feature type="domain" description="Helicase ATP-binding" evidence="5">
    <location>
        <begin position="20"/>
        <end position="188"/>
    </location>
</feature>
<accession>A0A6I1FRC8</accession>
<feature type="domain" description="Helicase C-terminal" evidence="6">
    <location>
        <begin position="269"/>
        <end position="430"/>
    </location>
</feature>
<evidence type="ECO:0000313" key="7">
    <source>
        <dbReference type="EMBL" id="KAB7707128.1"/>
    </source>
</evidence>
<evidence type="ECO:0000259" key="5">
    <source>
        <dbReference type="PROSITE" id="PS51192"/>
    </source>
</evidence>
<reference evidence="7 8" key="1">
    <citation type="submission" date="2019-10" db="EMBL/GenBank/DDBJ databases">
        <title>Bacillus aerolatum sp. nov., isolated from bioaerosol of sport playgrounds.</title>
        <authorList>
            <person name="Chen P."/>
            <person name="Zhang G."/>
        </authorList>
    </citation>
    <scope>NUCLEOTIDE SEQUENCE [LARGE SCALE GENOMIC DNA]</scope>
    <source>
        <strain evidence="7 8">CX253</strain>
    </source>
</reference>
<dbReference type="InterPro" id="IPR001650">
    <property type="entry name" value="Helicase_C-like"/>
</dbReference>
<dbReference type="SUPFAM" id="SSF52540">
    <property type="entry name" value="P-loop containing nucleoside triphosphate hydrolases"/>
    <property type="match status" value="1"/>
</dbReference>
<evidence type="ECO:0000256" key="1">
    <source>
        <dbReference type="ARBA" id="ARBA00022741"/>
    </source>
</evidence>
<dbReference type="InterPro" id="IPR050615">
    <property type="entry name" value="ATP-dep_DNA_Helicase"/>
</dbReference>
<dbReference type="InterPro" id="IPR027417">
    <property type="entry name" value="P-loop_NTPase"/>
</dbReference>
<dbReference type="GO" id="GO:0003677">
    <property type="term" value="F:DNA binding"/>
    <property type="evidence" value="ECO:0007669"/>
    <property type="project" value="InterPro"/>
</dbReference>
<evidence type="ECO:0000256" key="4">
    <source>
        <dbReference type="ARBA" id="ARBA00022840"/>
    </source>
</evidence>
<evidence type="ECO:0000313" key="8">
    <source>
        <dbReference type="Proteomes" id="UP000429595"/>
    </source>
</evidence>
<dbReference type="Gene3D" id="3.40.50.300">
    <property type="entry name" value="P-loop containing nucleotide triphosphate hydrolases"/>
    <property type="match status" value="2"/>
</dbReference>
<comment type="caution">
    <text evidence="7">The sequence shown here is derived from an EMBL/GenBank/DDBJ whole genome shotgun (WGS) entry which is preliminary data.</text>
</comment>
<dbReference type="Pfam" id="PF04851">
    <property type="entry name" value="ResIII"/>
    <property type="match status" value="1"/>
</dbReference>
<dbReference type="GO" id="GO:0016787">
    <property type="term" value="F:hydrolase activity"/>
    <property type="evidence" value="ECO:0007669"/>
    <property type="project" value="UniProtKB-KW"/>
</dbReference>
<keyword evidence="2" id="KW-0378">Hydrolase</keyword>
<dbReference type="RefSeq" id="WP_152151078.1">
    <property type="nucleotide sequence ID" value="NZ_WEIO01000004.1"/>
</dbReference>
<name>A0A6I1FRC8_9BACI</name>
<dbReference type="PANTHER" id="PTHR11274:SF0">
    <property type="entry name" value="GENERAL TRANSCRIPTION AND DNA REPAIR FACTOR IIH HELICASE SUBUNIT XPB"/>
    <property type="match status" value="1"/>
</dbReference>
<sequence length="458" mass="52620">MTHTIPAFLNVRDYQKEAITEWFKNEGRGLLEMATGTGKTITALSLSAKLYEALDRLAVVIVTPFTQLSLQWMEDCRNFGLRPVKAFESKEKWFPQMEEYIRAFNRGVTDNISIVTTNATFSQKSFQELLSSLNNPVLLIVDEAHYFGAAKLNKSLPAHVQYRLALTATPNRWMDEEGTENLLSYFGGKVVYTFDLGRAIEAGFLTKYYYYPHLVTLTDEEAEEYLELSNKIKKLVHQAEKDPEKKEMMNRLAIKRARIIYSAQNKVVVLKELLKKQETVSKALFYCGDGKVKEASGEDQRQVDAVLDLVVNEFNIEAKRFTSSESNKERSNILSQFEQGEIDALVAIKCLDEGIDVPATQTAYLISSTSNPKEFIQRRGRVLRKHPDKKHAIIHDFIVMPPDPELYEDKDDELFNIERAQLKKEIERFSEFSRLAINGPEADMVIWEMKENYHLLDV</sequence>
<keyword evidence="1" id="KW-0547">Nucleotide-binding</keyword>
<dbReference type="InterPro" id="IPR006935">
    <property type="entry name" value="Helicase/UvrB_N"/>
</dbReference>
<dbReference type="PANTHER" id="PTHR11274">
    <property type="entry name" value="RAD25/XP-B DNA REPAIR HELICASE"/>
    <property type="match status" value="1"/>
</dbReference>
<evidence type="ECO:0000256" key="3">
    <source>
        <dbReference type="ARBA" id="ARBA00022806"/>
    </source>
</evidence>
<dbReference type="SMART" id="SM00487">
    <property type="entry name" value="DEXDc"/>
    <property type="match status" value="1"/>
</dbReference>